<sequence length="96" mass="10423">MLVSGALTWLLENPTYFNPSISAMGMDKIAAEVTGEVPVWKGLVCVHAQEQVERVWAKWGFERDEGMGRWDEEGIGHVGMFRRLELGEGGGGGGGS</sequence>
<dbReference type="AlphaFoldDB" id="A0A8H7T3N2"/>
<evidence type="ECO:0000313" key="2">
    <source>
        <dbReference type="Proteomes" id="UP000664132"/>
    </source>
</evidence>
<name>A0A8H7T3N2_9HELO</name>
<keyword evidence="2" id="KW-1185">Reference proteome</keyword>
<dbReference type="EMBL" id="JAFJYH010000450">
    <property type="protein sequence ID" value="KAG4411663.1"/>
    <property type="molecule type" value="Genomic_DNA"/>
</dbReference>
<organism evidence="1 2">
    <name type="scientific">Cadophora malorum</name>
    <dbReference type="NCBI Taxonomy" id="108018"/>
    <lineage>
        <taxon>Eukaryota</taxon>
        <taxon>Fungi</taxon>
        <taxon>Dikarya</taxon>
        <taxon>Ascomycota</taxon>
        <taxon>Pezizomycotina</taxon>
        <taxon>Leotiomycetes</taxon>
        <taxon>Helotiales</taxon>
        <taxon>Ploettnerulaceae</taxon>
        <taxon>Cadophora</taxon>
    </lineage>
</organism>
<evidence type="ECO:0000313" key="1">
    <source>
        <dbReference type="EMBL" id="KAG4411663.1"/>
    </source>
</evidence>
<dbReference type="OrthoDB" id="329272at2759"/>
<dbReference type="Proteomes" id="UP000664132">
    <property type="component" value="Unassembled WGS sequence"/>
</dbReference>
<reference evidence="1" key="1">
    <citation type="submission" date="2021-02" db="EMBL/GenBank/DDBJ databases">
        <title>Genome sequence Cadophora malorum strain M34.</title>
        <authorList>
            <person name="Stefanovic E."/>
            <person name="Vu D."/>
            <person name="Scully C."/>
            <person name="Dijksterhuis J."/>
            <person name="Roader J."/>
            <person name="Houbraken J."/>
        </authorList>
    </citation>
    <scope>NUCLEOTIDE SEQUENCE</scope>
    <source>
        <strain evidence="1">M34</strain>
    </source>
</reference>
<gene>
    <name evidence="1" type="ORF">IFR04_015187</name>
</gene>
<proteinExistence type="predicted"/>
<accession>A0A8H7T3N2</accession>
<protein>
    <recommendedName>
        <fullName evidence="3">Glucosamine 6-phosphate N-acetyltransferase</fullName>
    </recommendedName>
</protein>
<comment type="caution">
    <text evidence="1">The sequence shown here is derived from an EMBL/GenBank/DDBJ whole genome shotgun (WGS) entry which is preliminary data.</text>
</comment>
<evidence type="ECO:0008006" key="3">
    <source>
        <dbReference type="Google" id="ProtNLM"/>
    </source>
</evidence>
<dbReference type="Gene3D" id="3.40.630.30">
    <property type="match status" value="1"/>
</dbReference>